<dbReference type="Pfam" id="PF00561">
    <property type="entry name" value="Abhydrolase_1"/>
    <property type="match status" value="1"/>
</dbReference>
<feature type="region of interest" description="Disordered" evidence="1">
    <location>
        <begin position="1"/>
        <end position="21"/>
    </location>
</feature>
<dbReference type="InterPro" id="IPR050266">
    <property type="entry name" value="AB_hydrolase_sf"/>
</dbReference>
<gene>
    <name evidence="4" type="ORF">CR165_16650</name>
</gene>
<evidence type="ECO:0000256" key="2">
    <source>
        <dbReference type="SAM" id="Phobius"/>
    </source>
</evidence>
<comment type="caution">
    <text evidence="4">The sequence shown here is derived from an EMBL/GenBank/DDBJ whole genome shotgun (WGS) entry which is preliminary data.</text>
</comment>
<dbReference type="PANTHER" id="PTHR43798">
    <property type="entry name" value="MONOACYLGLYCEROL LIPASE"/>
    <property type="match status" value="1"/>
</dbReference>
<accession>A0A2U1V1C6</accession>
<keyword evidence="2" id="KW-0812">Transmembrane</keyword>
<keyword evidence="4" id="KW-0378">Hydrolase</keyword>
<dbReference type="PRINTS" id="PR00111">
    <property type="entry name" value="ABHYDROLASE"/>
</dbReference>
<feature type="compositionally biased region" description="Acidic residues" evidence="1">
    <location>
        <begin position="1"/>
        <end position="14"/>
    </location>
</feature>
<sequence length="345" mass="36338">MEGGPDEDAVEEGEPVSGHGRPGRLAWGLGAAALVLGALALGNRVAARRAERRHAPQGHFVTVGGVRLHYLDEGQGQPVVLLHGNGATVEDFRASGVLGGLARRYRVLAFDRPGFGHSGRPRGTVWTAGAQAEILRKALRQLGIHQPLLLGHSWGALAALAMALDAPRDTRGAILLSGYYFPGPRLDVLLPSLSALPLLGDILCHTLSPVLGRAVLPALLRRIFAPRPVSAAFTAGFPRAMALRPGQLRASAADTALMLPGAAALLRRHGDASFPVILLAGAEDRMVTTDRQSRRLQPRIPGSELRILPGEGHMIHHTAPGAIIAAVDDAMRRAGAPARQEGQAP</sequence>
<protein>
    <submittedName>
        <fullName evidence="4">Alpha/beta hydrolase</fullName>
    </submittedName>
</protein>
<evidence type="ECO:0000256" key="1">
    <source>
        <dbReference type="SAM" id="MobiDB-lite"/>
    </source>
</evidence>
<dbReference type="OrthoDB" id="9815441at2"/>
<dbReference type="InterPro" id="IPR029058">
    <property type="entry name" value="AB_hydrolase_fold"/>
</dbReference>
<feature type="domain" description="AB hydrolase-1" evidence="3">
    <location>
        <begin position="78"/>
        <end position="320"/>
    </location>
</feature>
<dbReference type="Gene3D" id="3.40.50.1820">
    <property type="entry name" value="alpha/beta hydrolase"/>
    <property type="match status" value="1"/>
</dbReference>
<dbReference type="InterPro" id="IPR000073">
    <property type="entry name" value="AB_hydrolase_1"/>
</dbReference>
<dbReference type="PANTHER" id="PTHR43798:SF24">
    <property type="entry name" value="CIS-3-ALKYL-4-ALKYLOXETAN-2-ONE DECARBOXYLASE"/>
    <property type="match status" value="1"/>
</dbReference>
<dbReference type="EMBL" id="PDOA01000012">
    <property type="protein sequence ID" value="PWC27718.1"/>
    <property type="molecule type" value="Genomic_DNA"/>
</dbReference>
<dbReference type="GO" id="GO:0016020">
    <property type="term" value="C:membrane"/>
    <property type="evidence" value="ECO:0007669"/>
    <property type="project" value="TreeGrafter"/>
</dbReference>
<evidence type="ECO:0000313" key="5">
    <source>
        <dbReference type="Proteomes" id="UP000245048"/>
    </source>
</evidence>
<evidence type="ECO:0000259" key="3">
    <source>
        <dbReference type="Pfam" id="PF00561"/>
    </source>
</evidence>
<name>A0A2U1V1C6_9PROT</name>
<reference evidence="5" key="1">
    <citation type="submission" date="2017-10" db="EMBL/GenBank/DDBJ databases">
        <authorList>
            <person name="Toshchakov S.V."/>
            <person name="Goeva M.A."/>
        </authorList>
    </citation>
    <scope>NUCLEOTIDE SEQUENCE [LARGE SCALE GENOMIC DNA]</scope>
    <source>
        <strain evidence="5">JR1/69-1-13</strain>
    </source>
</reference>
<dbReference type="GO" id="GO:0016787">
    <property type="term" value="F:hydrolase activity"/>
    <property type="evidence" value="ECO:0007669"/>
    <property type="project" value="UniProtKB-KW"/>
</dbReference>
<dbReference type="AlphaFoldDB" id="A0A2U1V1C6"/>
<keyword evidence="2" id="KW-0472">Membrane</keyword>
<feature type="transmembrane region" description="Helical" evidence="2">
    <location>
        <begin position="25"/>
        <end position="43"/>
    </location>
</feature>
<dbReference type="SUPFAM" id="SSF53474">
    <property type="entry name" value="alpha/beta-Hydrolases"/>
    <property type="match status" value="1"/>
</dbReference>
<evidence type="ECO:0000313" key="4">
    <source>
        <dbReference type="EMBL" id="PWC27718.1"/>
    </source>
</evidence>
<keyword evidence="2" id="KW-1133">Transmembrane helix</keyword>
<keyword evidence="5" id="KW-1185">Reference proteome</keyword>
<organism evidence="4 5">
    <name type="scientific">Teichococcus aestuarii</name>
    <dbReference type="NCBI Taxonomy" id="568898"/>
    <lineage>
        <taxon>Bacteria</taxon>
        <taxon>Pseudomonadati</taxon>
        <taxon>Pseudomonadota</taxon>
        <taxon>Alphaproteobacteria</taxon>
        <taxon>Acetobacterales</taxon>
        <taxon>Roseomonadaceae</taxon>
        <taxon>Roseomonas</taxon>
    </lineage>
</organism>
<dbReference type="Proteomes" id="UP000245048">
    <property type="component" value="Unassembled WGS sequence"/>
</dbReference>
<proteinExistence type="predicted"/>